<proteinExistence type="predicted"/>
<comment type="caution">
    <text evidence="1">The sequence shown here is derived from an EMBL/GenBank/DDBJ whole genome shotgun (WGS) entry which is preliminary data.</text>
</comment>
<name>A0ABD2BD62_VESSQ</name>
<sequence length="61" mass="7408">MSIDSSVNNLRNETYAYYLEELNEINNPQESARHNFIQAKERSKYYYDKKQKADFTKSYPY</sequence>
<dbReference type="AlphaFoldDB" id="A0ABD2BD62"/>
<protein>
    <submittedName>
        <fullName evidence="1">Uncharacterized protein</fullName>
    </submittedName>
</protein>
<reference evidence="1 2" key="1">
    <citation type="journal article" date="2024" name="Ann. Entomol. Soc. Am.">
        <title>Genomic analyses of the southern and eastern yellowjacket wasps (Hymenoptera: Vespidae) reveal evolutionary signatures of social life.</title>
        <authorList>
            <person name="Catto M.A."/>
            <person name="Caine P.B."/>
            <person name="Orr S.E."/>
            <person name="Hunt B.G."/>
            <person name="Goodisman M.A.D."/>
        </authorList>
    </citation>
    <scope>NUCLEOTIDE SEQUENCE [LARGE SCALE GENOMIC DNA]</scope>
    <source>
        <strain evidence="1">233</strain>
        <tissue evidence="1">Head and thorax</tissue>
    </source>
</reference>
<dbReference type="EMBL" id="JAUDFV010000110">
    <property type="protein sequence ID" value="KAL2730681.1"/>
    <property type="molecule type" value="Genomic_DNA"/>
</dbReference>
<organism evidence="1 2">
    <name type="scientific">Vespula squamosa</name>
    <name type="common">Southern yellow jacket</name>
    <name type="synonym">Wasp</name>
    <dbReference type="NCBI Taxonomy" id="30214"/>
    <lineage>
        <taxon>Eukaryota</taxon>
        <taxon>Metazoa</taxon>
        <taxon>Ecdysozoa</taxon>
        <taxon>Arthropoda</taxon>
        <taxon>Hexapoda</taxon>
        <taxon>Insecta</taxon>
        <taxon>Pterygota</taxon>
        <taxon>Neoptera</taxon>
        <taxon>Endopterygota</taxon>
        <taxon>Hymenoptera</taxon>
        <taxon>Apocrita</taxon>
        <taxon>Aculeata</taxon>
        <taxon>Vespoidea</taxon>
        <taxon>Vespidae</taxon>
        <taxon>Vespinae</taxon>
        <taxon>Vespula</taxon>
    </lineage>
</organism>
<gene>
    <name evidence="1" type="ORF">V1478_005094</name>
</gene>
<evidence type="ECO:0000313" key="2">
    <source>
        <dbReference type="Proteomes" id="UP001607302"/>
    </source>
</evidence>
<dbReference type="Proteomes" id="UP001607302">
    <property type="component" value="Unassembled WGS sequence"/>
</dbReference>
<accession>A0ABD2BD62</accession>
<keyword evidence="2" id="KW-1185">Reference proteome</keyword>
<evidence type="ECO:0000313" key="1">
    <source>
        <dbReference type="EMBL" id="KAL2730681.1"/>
    </source>
</evidence>